<gene>
    <name evidence="6" type="primary">Int-Tn_1</name>
    <name evidence="6" type="ORF">CBLFYP62_00158</name>
</gene>
<organism evidence="6">
    <name type="scientific">Clostridium butyricum</name>
    <dbReference type="NCBI Taxonomy" id="1492"/>
    <lineage>
        <taxon>Bacteria</taxon>
        <taxon>Bacillati</taxon>
        <taxon>Bacillota</taxon>
        <taxon>Clostridia</taxon>
        <taxon>Eubacteriales</taxon>
        <taxon>Clostridiaceae</taxon>
        <taxon>Clostridium</taxon>
    </lineage>
</organism>
<dbReference type="SUPFAM" id="SSF56349">
    <property type="entry name" value="DNA breaking-rejoining enzymes"/>
    <property type="match status" value="1"/>
</dbReference>
<dbReference type="RefSeq" id="WP_058229741.1">
    <property type="nucleotide sequence ID" value="NZ_CACRTU010000034.1"/>
</dbReference>
<dbReference type="GO" id="GO:0006310">
    <property type="term" value="P:DNA recombination"/>
    <property type="evidence" value="ECO:0007669"/>
    <property type="project" value="UniProtKB-KW"/>
</dbReference>
<dbReference type="EMBL" id="CACRTU010000034">
    <property type="protein sequence ID" value="VYU66709.1"/>
    <property type="molecule type" value="Genomic_DNA"/>
</dbReference>
<evidence type="ECO:0000256" key="2">
    <source>
        <dbReference type="ARBA" id="ARBA00008857"/>
    </source>
</evidence>
<dbReference type="InterPro" id="IPR050090">
    <property type="entry name" value="Tyrosine_recombinase_XerCD"/>
</dbReference>
<dbReference type="Pfam" id="PF02899">
    <property type="entry name" value="Phage_int_SAM_1"/>
    <property type="match status" value="1"/>
</dbReference>
<evidence type="ECO:0000256" key="4">
    <source>
        <dbReference type="ARBA" id="ARBA00023125"/>
    </source>
</evidence>
<evidence type="ECO:0000256" key="3">
    <source>
        <dbReference type="ARBA" id="ARBA00022908"/>
    </source>
</evidence>
<dbReference type="PROSITE" id="PS51898">
    <property type="entry name" value="TYR_RECOMBINASE"/>
    <property type="match status" value="1"/>
</dbReference>
<dbReference type="Pfam" id="PF14657">
    <property type="entry name" value="Arm-DNA-bind_4"/>
    <property type="match status" value="1"/>
</dbReference>
<dbReference type="InterPro" id="IPR002104">
    <property type="entry name" value="Integrase_catalytic"/>
</dbReference>
<name>A0A6M0UD28_CLOBU</name>
<dbReference type="InterPro" id="IPR013762">
    <property type="entry name" value="Integrase-like_cat_sf"/>
</dbReference>
<reference evidence="6" key="1">
    <citation type="submission" date="2019-11" db="EMBL/GenBank/DDBJ databases">
        <authorList>
            <person name="Feng L."/>
        </authorList>
    </citation>
    <scope>NUCLEOTIDE SEQUENCE</scope>
    <source>
        <strain evidence="6">CButyricumLFYP62</strain>
    </source>
</reference>
<evidence type="ECO:0000256" key="1">
    <source>
        <dbReference type="ARBA" id="ARBA00003283"/>
    </source>
</evidence>
<dbReference type="InterPro" id="IPR004107">
    <property type="entry name" value="Integrase_SAM-like_N"/>
</dbReference>
<dbReference type="InterPro" id="IPR011010">
    <property type="entry name" value="DNA_brk_join_enz"/>
</dbReference>
<accession>A0A6M0UD28</accession>
<dbReference type="GO" id="GO:0003677">
    <property type="term" value="F:DNA binding"/>
    <property type="evidence" value="ECO:0007669"/>
    <property type="project" value="UniProtKB-UniRule"/>
</dbReference>
<keyword evidence="4" id="KW-0238">DNA-binding</keyword>
<keyword evidence="5" id="KW-0233">DNA recombination</keyword>
<dbReference type="InterPro" id="IPR028259">
    <property type="entry name" value="AP2-like_int_N"/>
</dbReference>
<keyword evidence="3" id="KW-0229">DNA integration</keyword>
<dbReference type="Gene3D" id="1.10.443.10">
    <property type="entry name" value="Intergrase catalytic core"/>
    <property type="match status" value="1"/>
</dbReference>
<proteinExistence type="inferred from homology"/>
<sequence length="367" mass="42471">MEYNITYREKNAGLQAIISYKTELGKWKQKSKQGFPNSREGKRKAKKWADETLQTIKNNLANDINLDYENITWKDFCDIYIKHLTVHMQPKTIRAYKLSLLHFEDLNDIEISKLRPFHIQNCVDVLVQSNLKHSSIKSYLAKVKSILNAAINKYNIIITNPARNIIFQGNKDPLDKRALTIAELDDLLIKMSKIKEYQEFYIMSLFAGKCGLRLGETMGVKWSDIDFKNNVLLVRQQWKLLDEKEHYGFGPLKTLNSKRDVPLPLAVKKALIQYDSLKPRNIDNRVVRLKSVNGVGSNIQRIFRKVGYEISIHELRHTYATLLISNGIDFKTAAQLLGHTVEMTMRTYSHVTDDMIQKAAKIINQIM</sequence>
<comment type="function">
    <text evidence="1">Site-specific tyrosine recombinase, which acts by catalyzing the cutting and rejoining of the recombining DNA molecules.</text>
</comment>
<evidence type="ECO:0000256" key="5">
    <source>
        <dbReference type="ARBA" id="ARBA00023172"/>
    </source>
</evidence>
<dbReference type="PANTHER" id="PTHR30349:SF64">
    <property type="entry name" value="PROPHAGE INTEGRASE INTD-RELATED"/>
    <property type="match status" value="1"/>
</dbReference>
<protein>
    <submittedName>
        <fullName evidence="6">Transposase from transposon Tn916</fullName>
    </submittedName>
</protein>
<dbReference type="AlphaFoldDB" id="A0A6M0UD28"/>
<comment type="similarity">
    <text evidence="2">Belongs to the 'phage' integrase family.</text>
</comment>
<dbReference type="InterPro" id="IPR010998">
    <property type="entry name" value="Integrase_recombinase_N"/>
</dbReference>
<dbReference type="InterPro" id="IPR044068">
    <property type="entry name" value="CB"/>
</dbReference>
<dbReference type="Pfam" id="PF00589">
    <property type="entry name" value="Phage_integrase"/>
    <property type="match status" value="1"/>
</dbReference>
<dbReference type="GO" id="GO:0015074">
    <property type="term" value="P:DNA integration"/>
    <property type="evidence" value="ECO:0007669"/>
    <property type="project" value="InterPro"/>
</dbReference>
<evidence type="ECO:0000313" key="6">
    <source>
        <dbReference type="EMBL" id="VYU66709.1"/>
    </source>
</evidence>
<dbReference type="PANTHER" id="PTHR30349">
    <property type="entry name" value="PHAGE INTEGRASE-RELATED"/>
    <property type="match status" value="1"/>
</dbReference>
<dbReference type="CDD" id="cd01189">
    <property type="entry name" value="INT_ICEBs1_C_like"/>
    <property type="match status" value="1"/>
</dbReference>
<dbReference type="Gene3D" id="1.10.150.130">
    <property type="match status" value="1"/>
</dbReference>
<dbReference type="PROSITE" id="PS51900">
    <property type="entry name" value="CB"/>
    <property type="match status" value="1"/>
</dbReference>